<dbReference type="Pfam" id="PF24840">
    <property type="entry name" value="NTF2_SigF"/>
    <property type="match status" value="1"/>
</dbReference>
<comment type="caution">
    <text evidence="2">The sequence shown here is derived from an EMBL/GenBank/DDBJ whole genome shotgun (WGS) entry which is preliminary data.</text>
</comment>
<dbReference type="PANTHER" id="PTHR35393">
    <property type="entry name" value="CHROMOSOME 1, WHOLE GENOME SHOTGUN SEQUENCE"/>
    <property type="match status" value="1"/>
</dbReference>
<evidence type="ECO:0000313" key="2">
    <source>
        <dbReference type="EMBL" id="PRP77254.1"/>
    </source>
</evidence>
<feature type="domain" description="SigF-like NTF2-like" evidence="1">
    <location>
        <begin position="1"/>
        <end position="167"/>
    </location>
</feature>
<accession>A0A2P6MZZ2</accession>
<evidence type="ECO:0000313" key="3">
    <source>
        <dbReference type="Proteomes" id="UP000241769"/>
    </source>
</evidence>
<gene>
    <name evidence="2" type="ORF">PROFUN_13637</name>
</gene>
<organism evidence="2 3">
    <name type="scientific">Planoprotostelium fungivorum</name>
    <dbReference type="NCBI Taxonomy" id="1890364"/>
    <lineage>
        <taxon>Eukaryota</taxon>
        <taxon>Amoebozoa</taxon>
        <taxon>Evosea</taxon>
        <taxon>Variosea</taxon>
        <taxon>Cavosteliida</taxon>
        <taxon>Cavosteliaceae</taxon>
        <taxon>Planoprotostelium</taxon>
    </lineage>
</organism>
<dbReference type="InParanoid" id="A0A2P6MZZ2"/>
<dbReference type="AlphaFoldDB" id="A0A2P6MZZ2"/>
<name>A0A2P6MZZ2_9EUKA</name>
<dbReference type="EMBL" id="MDYQ01000272">
    <property type="protein sequence ID" value="PRP77254.1"/>
    <property type="molecule type" value="Genomic_DNA"/>
</dbReference>
<evidence type="ECO:0000259" key="1">
    <source>
        <dbReference type="Pfam" id="PF24840"/>
    </source>
</evidence>
<sequence length="169" mass="19463">MQNPAAEIEKIINDLTTTPSSEVQKQTVFKYFTDNAAYDHPLVHLAPGKNSRDNLLNFYRVYHTFTYVHKIEVNSIDFNKENNHLVIDLWETASPKFFLPYTIKMRLIVVLNLDKRGELYFISKQEDYFPLQDIAQIIPFGGLFVRTLKAFNSFVGQAVGTSLHYAGLV</sequence>
<reference evidence="2 3" key="1">
    <citation type="journal article" date="2018" name="Genome Biol. Evol.">
        <title>Multiple Roots of Fruiting Body Formation in Amoebozoa.</title>
        <authorList>
            <person name="Hillmann F."/>
            <person name="Forbes G."/>
            <person name="Novohradska S."/>
            <person name="Ferling I."/>
            <person name="Riege K."/>
            <person name="Groth M."/>
            <person name="Westermann M."/>
            <person name="Marz M."/>
            <person name="Spaller T."/>
            <person name="Winckler T."/>
            <person name="Schaap P."/>
            <person name="Glockner G."/>
        </authorList>
    </citation>
    <scope>NUCLEOTIDE SEQUENCE [LARGE SCALE GENOMIC DNA]</scope>
    <source>
        <strain evidence="2 3">Jena</strain>
    </source>
</reference>
<proteinExistence type="predicted"/>
<dbReference type="Proteomes" id="UP000241769">
    <property type="component" value="Unassembled WGS sequence"/>
</dbReference>
<dbReference type="OrthoDB" id="2344312at2759"/>
<protein>
    <recommendedName>
        <fullName evidence="1">SigF-like NTF2-like domain-containing protein</fullName>
    </recommendedName>
</protein>
<dbReference type="PANTHER" id="PTHR35393:SF1">
    <property type="entry name" value="SNOAL-LIKE DOMAIN-CONTAINING PROTEIN"/>
    <property type="match status" value="1"/>
</dbReference>
<keyword evidence="3" id="KW-1185">Reference proteome</keyword>
<dbReference type="STRING" id="1890364.A0A2P6MZZ2"/>
<dbReference type="InterPro" id="IPR057514">
    <property type="entry name" value="NTF2_SigF"/>
</dbReference>